<dbReference type="Proteomes" id="UP001159363">
    <property type="component" value="Chromosome 10"/>
</dbReference>
<proteinExistence type="predicted"/>
<comment type="caution">
    <text evidence="1">The sequence shown here is derived from an EMBL/GenBank/DDBJ whole genome shotgun (WGS) entry which is preliminary data.</text>
</comment>
<dbReference type="EMBL" id="JARBHB010000011">
    <property type="protein sequence ID" value="KAJ8872420.1"/>
    <property type="molecule type" value="Genomic_DNA"/>
</dbReference>
<evidence type="ECO:0000313" key="1">
    <source>
        <dbReference type="EMBL" id="KAJ8872420.1"/>
    </source>
</evidence>
<sequence length="382" mass="42170">MGHPGPLRRGNIPIMVAPALSHSIHTRGQNFTLIFDEGNIINTHVLPGIRTQNLPHHRSVAHQPTAPREVGFVDVQRRSQTDILITYHYAGAGDFKDEIPSEIRPAALSNGPSQKSSTSGNYLSSYPNVENSFRGLKILNALIAGGRSGVTARAVASPEGESGSIPCTAAPRLSHLGIVPDDTRHDGYTARFARRSNEALGVCATVARAAVAELLYCSPPPRRSGFNPDFCMWESRRMMSLVGGFSRRSPVSPALTFRCWSLVTSIILIGYQDLDKPEQYLPQVDNIIFSSHGNFIEIAQRNASYRSTERQGWRFTTIREGCLVMWTGFCSQRRHEFTGTFTEITTIRTATLVKSPSSQNQSYSKMFKATWLTASDRADLVT</sequence>
<evidence type="ECO:0000313" key="2">
    <source>
        <dbReference type="Proteomes" id="UP001159363"/>
    </source>
</evidence>
<protein>
    <submittedName>
        <fullName evidence="1">Uncharacterized protein</fullName>
    </submittedName>
</protein>
<accession>A0ABQ9GK65</accession>
<reference evidence="1 2" key="1">
    <citation type="submission" date="2023-02" db="EMBL/GenBank/DDBJ databases">
        <title>LHISI_Scaffold_Assembly.</title>
        <authorList>
            <person name="Stuart O.P."/>
            <person name="Cleave R."/>
            <person name="Magrath M.J.L."/>
            <person name="Mikheyev A.S."/>
        </authorList>
    </citation>
    <scope>NUCLEOTIDE SEQUENCE [LARGE SCALE GENOMIC DNA]</scope>
    <source>
        <strain evidence="1">Daus_M_001</strain>
        <tissue evidence="1">Leg muscle</tissue>
    </source>
</reference>
<keyword evidence="2" id="KW-1185">Reference proteome</keyword>
<name>A0ABQ9GK65_9NEOP</name>
<gene>
    <name evidence="1" type="ORF">PR048_026024</name>
</gene>
<organism evidence="1 2">
    <name type="scientific">Dryococelus australis</name>
    <dbReference type="NCBI Taxonomy" id="614101"/>
    <lineage>
        <taxon>Eukaryota</taxon>
        <taxon>Metazoa</taxon>
        <taxon>Ecdysozoa</taxon>
        <taxon>Arthropoda</taxon>
        <taxon>Hexapoda</taxon>
        <taxon>Insecta</taxon>
        <taxon>Pterygota</taxon>
        <taxon>Neoptera</taxon>
        <taxon>Polyneoptera</taxon>
        <taxon>Phasmatodea</taxon>
        <taxon>Verophasmatodea</taxon>
        <taxon>Anareolatae</taxon>
        <taxon>Phasmatidae</taxon>
        <taxon>Eurycanthinae</taxon>
        <taxon>Dryococelus</taxon>
    </lineage>
</organism>